<dbReference type="RefSeq" id="WP_378291931.1">
    <property type="nucleotide sequence ID" value="NZ_JBHULE010000019.1"/>
</dbReference>
<protein>
    <recommendedName>
        <fullName evidence="3">Beta-lactamase-inhibitor-like PepSY-like domain-containing protein</fullName>
    </recommendedName>
</protein>
<name>A0ABW5LFN0_9FLAO</name>
<sequence length="186" mass="20744">MIKNTLVVLLIVSLISCGGRISNQPANETGFKAIENELKTQFGDNAYYTNVSITYNKSIGNTVIVIVTKDPESLKMGQWNLVQDSWGQNSDVTITIPDGTRATDFMFQLNDKINLAKLGELVEQSVEKLKTEKDLDNPTLSIANIKFPKNGDVSKTEYTINLTPENGGTTFMFYYTLDGKLIKKNY</sequence>
<accession>A0ABW5LFN0</accession>
<organism evidence="1 2">
    <name type="scientific">Aquimarina rubra</name>
    <dbReference type="NCBI Taxonomy" id="1920033"/>
    <lineage>
        <taxon>Bacteria</taxon>
        <taxon>Pseudomonadati</taxon>
        <taxon>Bacteroidota</taxon>
        <taxon>Flavobacteriia</taxon>
        <taxon>Flavobacteriales</taxon>
        <taxon>Flavobacteriaceae</taxon>
        <taxon>Aquimarina</taxon>
    </lineage>
</organism>
<evidence type="ECO:0008006" key="3">
    <source>
        <dbReference type="Google" id="ProtNLM"/>
    </source>
</evidence>
<evidence type="ECO:0000313" key="1">
    <source>
        <dbReference type="EMBL" id="MFD2562924.1"/>
    </source>
</evidence>
<dbReference type="PROSITE" id="PS51257">
    <property type="entry name" value="PROKAR_LIPOPROTEIN"/>
    <property type="match status" value="1"/>
</dbReference>
<dbReference type="Proteomes" id="UP001597319">
    <property type="component" value="Unassembled WGS sequence"/>
</dbReference>
<keyword evidence="2" id="KW-1185">Reference proteome</keyword>
<dbReference type="EMBL" id="JBHULE010000019">
    <property type="protein sequence ID" value="MFD2562924.1"/>
    <property type="molecule type" value="Genomic_DNA"/>
</dbReference>
<comment type="caution">
    <text evidence="1">The sequence shown here is derived from an EMBL/GenBank/DDBJ whole genome shotgun (WGS) entry which is preliminary data.</text>
</comment>
<reference evidence="2" key="1">
    <citation type="journal article" date="2019" name="Int. J. Syst. Evol. Microbiol.">
        <title>The Global Catalogue of Microorganisms (GCM) 10K type strain sequencing project: providing services to taxonomists for standard genome sequencing and annotation.</title>
        <authorList>
            <consortium name="The Broad Institute Genomics Platform"/>
            <consortium name="The Broad Institute Genome Sequencing Center for Infectious Disease"/>
            <person name="Wu L."/>
            <person name="Ma J."/>
        </authorList>
    </citation>
    <scope>NUCLEOTIDE SEQUENCE [LARGE SCALE GENOMIC DNA]</scope>
    <source>
        <strain evidence="2">KCTC 52274</strain>
    </source>
</reference>
<evidence type="ECO:0000313" key="2">
    <source>
        <dbReference type="Proteomes" id="UP001597319"/>
    </source>
</evidence>
<proteinExistence type="predicted"/>
<gene>
    <name evidence="1" type="ORF">ACFSR1_09630</name>
</gene>